<protein>
    <recommendedName>
        <fullName evidence="4">Probable glycine dehydrogenase (decarboxylating) subunit 1</fullName>
        <ecNumber evidence="4">1.4.4.2</ecNumber>
    </recommendedName>
    <alternativeName>
        <fullName evidence="4">Glycine cleavage system P-protein subunit 1</fullName>
    </alternativeName>
    <alternativeName>
        <fullName evidence="4">Glycine decarboxylase subunit 1</fullName>
    </alternativeName>
    <alternativeName>
        <fullName evidence="4">Glycine dehydrogenase (aminomethyl-transferring) subunit 1</fullName>
    </alternativeName>
</protein>
<dbReference type="NCBIfam" id="NF001696">
    <property type="entry name" value="PRK00451.1"/>
    <property type="match status" value="1"/>
</dbReference>
<dbReference type="CDD" id="cd00613">
    <property type="entry name" value="GDC-P"/>
    <property type="match status" value="1"/>
</dbReference>
<dbReference type="EC" id="1.4.4.2" evidence="4"/>
<comment type="subunit">
    <text evidence="4">The glycine cleavage system is composed of four proteins: P, T, L and H. In this organism, the P 'protein' is a heterodimer of two subunits.</text>
</comment>
<dbReference type="HOGENOM" id="CLU_004620_0_2_0"/>
<dbReference type="GO" id="GO:0019464">
    <property type="term" value="P:glycine decarboxylation via glycine cleavage system"/>
    <property type="evidence" value="ECO:0007669"/>
    <property type="project" value="UniProtKB-UniRule"/>
</dbReference>
<evidence type="ECO:0000313" key="6">
    <source>
        <dbReference type="EMBL" id="ACR80310.1"/>
    </source>
</evidence>
<dbReference type="AlphaFoldDB" id="C5CF45"/>
<dbReference type="Gene3D" id="3.90.1150.10">
    <property type="entry name" value="Aspartate Aminotransferase, domain 1"/>
    <property type="match status" value="1"/>
</dbReference>
<gene>
    <name evidence="4" type="primary">gcvPA</name>
    <name evidence="6" type="ordered locus">Kole_1620</name>
</gene>
<dbReference type="InterPro" id="IPR015421">
    <property type="entry name" value="PyrdxlP-dep_Trfase_major"/>
</dbReference>
<name>C5CF45_KOSOT</name>
<dbReference type="InterPro" id="IPR023010">
    <property type="entry name" value="GcvPA"/>
</dbReference>
<evidence type="ECO:0000256" key="2">
    <source>
        <dbReference type="ARBA" id="ARBA00023002"/>
    </source>
</evidence>
<dbReference type="KEGG" id="kol:Kole_1620"/>
<dbReference type="GO" id="GO:0009116">
    <property type="term" value="P:nucleoside metabolic process"/>
    <property type="evidence" value="ECO:0007669"/>
    <property type="project" value="InterPro"/>
</dbReference>
<dbReference type="HAMAP" id="MF_00712">
    <property type="entry name" value="GcvPA"/>
    <property type="match status" value="1"/>
</dbReference>
<organism evidence="6 7">
    <name type="scientific">Kosmotoga olearia (strain ATCC BAA-1733 / DSM 21960 / TBF 19.5.1)</name>
    <dbReference type="NCBI Taxonomy" id="521045"/>
    <lineage>
        <taxon>Bacteria</taxon>
        <taxon>Thermotogati</taxon>
        <taxon>Thermotogota</taxon>
        <taxon>Thermotogae</taxon>
        <taxon>Kosmotogales</taxon>
        <taxon>Kosmotogaceae</taxon>
        <taxon>Kosmotoga</taxon>
    </lineage>
</organism>
<comment type="catalytic activity">
    <reaction evidence="3 4">
        <text>N(6)-[(R)-lipoyl]-L-lysyl-[glycine-cleavage complex H protein] + glycine + H(+) = N(6)-[(R)-S(8)-aminomethyldihydrolipoyl]-L-lysyl-[glycine-cleavage complex H protein] + CO2</text>
        <dbReference type="Rhea" id="RHEA:24304"/>
        <dbReference type="Rhea" id="RHEA-COMP:10494"/>
        <dbReference type="Rhea" id="RHEA-COMP:10495"/>
        <dbReference type="ChEBI" id="CHEBI:15378"/>
        <dbReference type="ChEBI" id="CHEBI:16526"/>
        <dbReference type="ChEBI" id="CHEBI:57305"/>
        <dbReference type="ChEBI" id="CHEBI:83099"/>
        <dbReference type="ChEBI" id="CHEBI:83143"/>
        <dbReference type="EC" id="1.4.4.2"/>
    </reaction>
</comment>
<accession>C5CF45</accession>
<comment type="similarity">
    <text evidence="4">Belongs to the GcvP family. N-terminal subunit subfamily.</text>
</comment>
<dbReference type="GO" id="GO:0004375">
    <property type="term" value="F:glycine dehydrogenase (decarboxylating) activity"/>
    <property type="evidence" value="ECO:0007669"/>
    <property type="project" value="UniProtKB-EC"/>
</dbReference>
<comment type="function">
    <text evidence="1 4">The glycine cleavage system catalyzes the degradation of glycine. The P protein binds the alpha-amino group of glycine through its pyridoxal phosphate cofactor; CO(2) is released and the remaining methylamine moiety is then transferred to the lipoamide cofactor of the H protein.</text>
</comment>
<dbReference type="eggNOG" id="COG0403">
    <property type="taxonomic scope" value="Bacteria"/>
</dbReference>
<dbReference type="Proteomes" id="UP000002382">
    <property type="component" value="Chromosome"/>
</dbReference>
<dbReference type="PIRSF" id="PIRSF006815">
    <property type="entry name" value="GcvPA"/>
    <property type="match status" value="1"/>
</dbReference>
<dbReference type="InterPro" id="IPR049315">
    <property type="entry name" value="GDC-P_N"/>
</dbReference>
<keyword evidence="2 4" id="KW-0560">Oxidoreductase</keyword>
<evidence type="ECO:0000313" key="7">
    <source>
        <dbReference type="Proteomes" id="UP000002382"/>
    </source>
</evidence>
<dbReference type="Gene3D" id="3.40.640.10">
    <property type="entry name" value="Type I PLP-dependent aspartate aminotransferase-like (Major domain)"/>
    <property type="match status" value="1"/>
</dbReference>
<dbReference type="InterPro" id="IPR015422">
    <property type="entry name" value="PyrdxlP-dep_Trfase_small"/>
</dbReference>
<dbReference type="OrthoDB" id="9771867at2"/>
<evidence type="ECO:0000256" key="4">
    <source>
        <dbReference type="HAMAP-Rule" id="MF_00712"/>
    </source>
</evidence>
<sequence>MKERHSYIPHTPEEIKSMLETIGVPSIEELFSDVPKVFDFELALPKGSDEFSVYREMKSLAERNTNLEQLAVFRGGGIYHHYIPFVVQALASRSEFLTAYTPYQAEVSQGTLQALYEFQTMIVELTGMEVANSSMYDGATAVAEAALMAVRTNRKDKIIVAKNVHPEYREVIRTYCSGQNIKVEEVNFDKNSGNIDLETLKSKLTDDVSGVIVGYPNFFGVIEDLKIIRELLPEKVMFIVVANPIALSLLEAPGKLGADIVVGEGQPLGNPPNFGGPGFGFFATLEKYIRKMPGRIIGETKDTEGRTGYVMVLQTREQHIRRSKATSNICSNHAHNAVTAAIYMSVMGKEGLREVAEQSFAKAHSLKERLLKLEGVTEVFSGPFFHEFVISFNKDVEFINSELMKHKILGPLNLEKWYPEMKSCALFCTTEAVRNADIEFLLGRLEEIL</sequence>
<dbReference type="InterPro" id="IPR020581">
    <property type="entry name" value="GDC_P"/>
</dbReference>
<dbReference type="SUPFAM" id="SSF53383">
    <property type="entry name" value="PLP-dependent transferases"/>
    <property type="match status" value="1"/>
</dbReference>
<evidence type="ECO:0000256" key="1">
    <source>
        <dbReference type="ARBA" id="ARBA00003788"/>
    </source>
</evidence>
<reference evidence="6 7" key="1">
    <citation type="submission" date="2009-06" db="EMBL/GenBank/DDBJ databases">
        <title>Complete sequence of Thermotogales bacterium TBF 19.5.1.</title>
        <authorList>
            <consortium name="US DOE Joint Genome Institute"/>
            <person name="Lucas S."/>
            <person name="Copeland A."/>
            <person name="Lapidus A."/>
            <person name="Glavina del Rio T."/>
            <person name="Tice H."/>
            <person name="Bruce D."/>
            <person name="Goodwin L."/>
            <person name="Pitluck S."/>
            <person name="Chertkov O."/>
            <person name="Brettin T."/>
            <person name="Detter J.C."/>
            <person name="Han C."/>
            <person name="Schmutz J."/>
            <person name="Larimer F."/>
            <person name="Land M."/>
            <person name="Hauser L."/>
            <person name="Kyrpides N."/>
            <person name="Ovchinnikova G."/>
            <person name="Noll K."/>
        </authorList>
    </citation>
    <scope>NUCLEOTIDE SEQUENCE [LARGE SCALE GENOMIC DNA]</scope>
    <source>
        <strain evidence="7">ATCC BAA-1733 / DSM 21960 / TBF 19.5.1</strain>
    </source>
</reference>
<dbReference type="STRING" id="521045.Kole_1620"/>
<dbReference type="InterPro" id="IPR015424">
    <property type="entry name" value="PyrdxlP-dep_Trfase"/>
</dbReference>
<proteinExistence type="inferred from homology"/>
<feature type="domain" description="Glycine cleavage system P-protein N-terminal" evidence="5">
    <location>
        <begin position="6"/>
        <end position="442"/>
    </location>
</feature>
<keyword evidence="7" id="KW-1185">Reference proteome</keyword>
<evidence type="ECO:0000256" key="3">
    <source>
        <dbReference type="ARBA" id="ARBA00049026"/>
    </source>
</evidence>
<evidence type="ECO:0000259" key="5">
    <source>
        <dbReference type="Pfam" id="PF02347"/>
    </source>
</evidence>
<dbReference type="PANTHER" id="PTHR42806:SF1">
    <property type="entry name" value="GLYCINE DEHYDROGENASE (DECARBOXYLATING)"/>
    <property type="match status" value="1"/>
</dbReference>
<dbReference type="EMBL" id="CP001634">
    <property type="protein sequence ID" value="ACR80310.1"/>
    <property type="molecule type" value="Genomic_DNA"/>
</dbReference>
<dbReference type="RefSeq" id="WP_015868955.1">
    <property type="nucleotide sequence ID" value="NC_012785.1"/>
</dbReference>
<reference evidence="6 7" key="2">
    <citation type="journal article" date="2011" name="J. Bacteriol.">
        <title>Genome Sequence of Kosmotoga olearia Strain TBF 19.5.1, a Thermophilic Bacterium with a Wide Growth Temperature Range, Isolated from the Troll B Oil Platform in the North Sea.</title>
        <authorList>
            <person name="Swithers K.S."/>
            <person name="Dipippo J.L."/>
            <person name="Bruce D.C."/>
            <person name="Detter C."/>
            <person name="Tapia R."/>
            <person name="Han S."/>
            <person name="Goodwin L.A."/>
            <person name="Han J."/>
            <person name="Woyke T."/>
            <person name="Pitluck S."/>
            <person name="Pennacchio L."/>
            <person name="Nolan M."/>
            <person name="Mikhailova N."/>
            <person name="Land M.L."/>
            <person name="Nesbo C.L."/>
            <person name="Gogarten J.P."/>
            <person name="Noll K.M."/>
        </authorList>
    </citation>
    <scope>NUCLEOTIDE SEQUENCE [LARGE SCALE GENOMIC DNA]</scope>
    <source>
        <strain evidence="7">ATCC BAA-1733 / DSM 21960 / TBF 19.5.1</strain>
    </source>
</reference>
<dbReference type="PANTHER" id="PTHR42806">
    <property type="entry name" value="GLYCINE CLEAVAGE SYSTEM P-PROTEIN"/>
    <property type="match status" value="1"/>
</dbReference>
<dbReference type="Pfam" id="PF02347">
    <property type="entry name" value="GDC-P"/>
    <property type="match status" value="1"/>
</dbReference>